<protein>
    <recommendedName>
        <fullName evidence="6">EF-hand domain-containing protein</fullName>
    </recommendedName>
</protein>
<evidence type="ECO:0000313" key="4">
    <source>
        <dbReference type="EMBL" id="CAH8297062.1"/>
    </source>
</evidence>
<dbReference type="SUPFAM" id="SSF47473">
    <property type="entry name" value="EF-hand"/>
    <property type="match status" value="1"/>
</dbReference>
<dbReference type="PANTHER" id="PTHR23048">
    <property type="entry name" value="MYOSIN LIGHT CHAIN 1, 3"/>
    <property type="match status" value="1"/>
</dbReference>
<dbReference type="GO" id="GO:0046872">
    <property type="term" value="F:metal ion binding"/>
    <property type="evidence" value="ECO:0007669"/>
    <property type="project" value="UniProtKB-KW"/>
</dbReference>
<evidence type="ECO:0000256" key="3">
    <source>
        <dbReference type="ARBA" id="ARBA00022737"/>
    </source>
</evidence>
<evidence type="ECO:0000256" key="1">
    <source>
        <dbReference type="ARBA" id="ARBA00009763"/>
    </source>
</evidence>
<evidence type="ECO:0000313" key="5">
    <source>
        <dbReference type="Proteomes" id="UP001642260"/>
    </source>
</evidence>
<keyword evidence="3" id="KW-0677">Repeat</keyword>
<dbReference type="AlphaFoldDB" id="A0ABC8IZ27"/>
<name>A0ABC8IZ27_ERUVS</name>
<dbReference type="Proteomes" id="UP001642260">
    <property type="component" value="Unassembled WGS sequence"/>
</dbReference>
<dbReference type="CDD" id="cd00051">
    <property type="entry name" value="EFh"/>
    <property type="match status" value="1"/>
</dbReference>
<dbReference type="Gene3D" id="1.10.238.10">
    <property type="entry name" value="EF-hand"/>
    <property type="match status" value="1"/>
</dbReference>
<dbReference type="GO" id="GO:0043226">
    <property type="term" value="C:organelle"/>
    <property type="evidence" value="ECO:0007669"/>
    <property type="project" value="UniProtKB-ARBA"/>
</dbReference>
<evidence type="ECO:0008006" key="6">
    <source>
        <dbReference type="Google" id="ProtNLM"/>
    </source>
</evidence>
<dbReference type="InterPro" id="IPR011992">
    <property type="entry name" value="EF-hand-dom_pair"/>
</dbReference>
<keyword evidence="5" id="KW-1185">Reference proteome</keyword>
<dbReference type="FunFam" id="1.10.238.10:FF:000178">
    <property type="entry name" value="Calmodulin-2 A"/>
    <property type="match status" value="1"/>
</dbReference>
<organism evidence="4 5">
    <name type="scientific">Eruca vesicaria subsp. sativa</name>
    <name type="common">Garden rocket</name>
    <name type="synonym">Eruca sativa</name>
    <dbReference type="NCBI Taxonomy" id="29727"/>
    <lineage>
        <taxon>Eukaryota</taxon>
        <taxon>Viridiplantae</taxon>
        <taxon>Streptophyta</taxon>
        <taxon>Embryophyta</taxon>
        <taxon>Tracheophyta</taxon>
        <taxon>Spermatophyta</taxon>
        <taxon>Magnoliopsida</taxon>
        <taxon>eudicotyledons</taxon>
        <taxon>Gunneridae</taxon>
        <taxon>Pentapetalae</taxon>
        <taxon>rosids</taxon>
        <taxon>malvids</taxon>
        <taxon>Brassicales</taxon>
        <taxon>Brassicaceae</taxon>
        <taxon>Brassiceae</taxon>
        <taxon>Eruca</taxon>
    </lineage>
</organism>
<proteinExistence type="inferred from homology"/>
<keyword evidence="2" id="KW-0479">Metal-binding</keyword>
<sequence length="106" mass="11888">MEDQLFKMYIPKFKALFKMHHNYGRITAKELGKVMSVYGLDKTRAELQDMINEEGAGADRNGTIDLTGFLYLMARMVKGDYSGSGPTYALKDLDKDQKGKAPSADE</sequence>
<dbReference type="InterPro" id="IPR002048">
    <property type="entry name" value="EF_hand_dom"/>
</dbReference>
<comment type="similarity">
    <text evidence="1">Belongs to the calmodulin family.</text>
</comment>
<dbReference type="InterPro" id="IPR050230">
    <property type="entry name" value="CALM/Myosin/TropC-like"/>
</dbReference>
<gene>
    <name evidence="4" type="ORF">ERUC_LOCUS2112</name>
</gene>
<dbReference type="EMBL" id="CAKOAT010051155">
    <property type="protein sequence ID" value="CAH8297062.1"/>
    <property type="molecule type" value="Genomic_DNA"/>
</dbReference>
<accession>A0ABC8IZ27</accession>
<evidence type="ECO:0000256" key="2">
    <source>
        <dbReference type="ARBA" id="ARBA00022723"/>
    </source>
</evidence>
<dbReference type="PANTHER" id="PTHR23048:SF53">
    <property type="entry name" value="CALMODULIN"/>
    <property type="match status" value="1"/>
</dbReference>
<comment type="caution">
    <text evidence="4">The sequence shown here is derived from an EMBL/GenBank/DDBJ whole genome shotgun (WGS) entry which is preliminary data.</text>
</comment>
<reference evidence="4 5" key="1">
    <citation type="submission" date="2022-03" db="EMBL/GenBank/DDBJ databases">
        <authorList>
            <person name="Macdonald S."/>
            <person name="Ahmed S."/>
            <person name="Newling K."/>
        </authorList>
    </citation>
    <scope>NUCLEOTIDE SEQUENCE [LARGE SCALE GENOMIC DNA]</scope>
</reference>